<dbReference type="PROSITE" id="PS50975">
    <property type="entry name" value="ATP_GRASP"/>
    <property type="match status" value="1"/>
</dbReference>
<evidence type="ECO:0000256" key="1">
    <source>
        <dbReference type="PROSITE-ProRule" id="PRU00409"/>
    </source>
</evidence>
<gene>
    <name evidence="3" type="ORF">SAMN05444392_10335</name>
</gene>
<dbReference type="Proteomes" id="UP000184476">
    <property type="component" value="Unassembled WGS sequence"/>
</dbReference>
<evidence type="ECO:0000313" key="3">
    <source>
        <dbReference type="EMBL" id="SHE76230.1"/>
    </source>
</evidence>
<keyword evidence="4" id="KW-1185">Reference proteome</keyword>
<dbReference type="EMBL" id="FQVL01000003">
    <property type="protein sequence ID" value="SHE76230.1"/>
    <property type="molecule type" value="Genomic_DNA"/>
</dbReference>
<dbReference type="GO" id="GO:0046872">
    <property type="term" value="F:metal ion binding"/>
    <property type="evidence" value="ECO:0007669"/>
    <property type="project" value="InterPro"/>
</dbReference>
<name>A0A1M4W514_9BACL</name>
<organism evidence="3 4">
    <name type="scientific">Seinonella peptonophila</name>
    <dbReference type="NCBI Taxonomy" id="112248"/>
    <lineage>
        <taxon>Bacteria</taxon>
        <taxon>Bacillati</taxon>
        <taxon>Bacillota</taxon>
        <taxon>Bacilli</taxon>
        <taxon>Bacillales</taxon>
        <taxon>Thermoactinomycetaceae</taxon>
        <taxon>Seinonella</taxon>
    </lineage>
</organism>
<dbReference type="GO" id="GO:0005524">
    <property type="term" value="F:ATP binding"/>
    <property type="evidence" value="ECO:0007669"/>
    <property type="project" value="UniProtKB-UniRule"/>
</dbReference>
<evidence type="ECO:0000259" key="2">
    <source>
        <dbReference type="PROSITE" id="PS50975"/>
    </source>
</evidence>
<dbReference type="SUPFAM" id="SSF56059">
    <property type="entry name" value="Glutathione synthetase ATP-binding domain-like"/>
    <property type="match status" value="1"/>
</dbReference>
<reference evidence="3 4" key="1">
    <citation type="submission" date="2016-11" db="EMBL/GenBank/DDBJ databases">
        <authorList>
            <person name="Jaros S."/>
            <person name="Januszkiewicz K."/>
            <person name="Wedrychowicz H."/>
        </authorList>
    </citation>
    <scope>NUCLEOTIDE SEQUENCE [LARGE SCALE GENOMIC DNA]</scope>
    <source>
        <strain evidence="3 4">DSM 44666</strain>
    </source>
</reference>
<evidence type="ECO:0000313" key="4">
    <source>
        <dbReference type="Proteomes" id="UP000184476"/>
    </source>
</evidence>
<sequence>MTKLAYILGITVCSVPRLQRPHFYERHYFYQLTQAGRKVGLAVVIFDPRDINWLERTVHAWSVTSSKQWIKQKFRLPSLIYDRCYYGSAQEYLRYKPYVQRLAKDPQIRLLGKPLQGKYQTYQILAANKEIAAFLPETREYQTGSTLVEMLQTYKAVCLKPNGGSHGRGVIAIESKNHIWRIRGRTLQNIPFQKQFSDLNQVRLFIQRLIGRTRYVIQPYLSLTTSDGSPFDLRVLLQKNAHKEWQKTGVAIRIGNPISITSNLHGGGRAKCWEKFLQEHLPSSLHESIVNQLHQCTTLVPKHLEEYHGSLVELGLDLGIDQQGNVWILEANSKPGRSVFVRTQQLKTHQDAINQPIYYARALLRETKEVHVG</sequence>
<keyword evidence="1" id="KW-0547">Nucleotide-binding</keyword>
<dbReference type="AlphaFoldDB" id="A0A1M4W514"/>
<dbReference type="InterPro" id="IPR011761">
    <property type="entry name" value="ATP-grasp"/>
</dbReference>
<protein>
    <submittedName>
        <fullName evidence="3">YheC/D like ATP-grasp</fullName>
    </submittedName>
</protein>
<proteinExistence type="predicted"/>
<dbReference type="Pfam" id="PF14398">
    <property type="entry name" value="ATPgrasp_YheCD"/>
    <property type="match status" value="1"/>
</dbReference>
<dbReference type="Gene3D" id="3.30.470.20">
    <property type="entry name" value="ATP-grasp fold, B domain"/>
    <property type="match status" value="1"/>
</dbReference>
<dbReference type="STRING" id="112248.SAMN05444392_10335"/>
<dbReference type="InterPro" id="IPR026838">
    <property type="entry name" value="YheC/D"/>
</dbReference>
<accession>A0A1M4W514</accession>
<feature type="domain" description="ATP-grasp" evidence="2">
    <location>
        <begin position="128"/>
        <end position="364"/>
    </location>
</feature>
<keyword evidence="1" id="KW-0067">ATP-binding</keyword>
<dbReference type="RefSeq" id="WP_073154141.1">
    <property type="nucleotide sequence ID" value="NZ_FQVL01000003.1"/>
</dbReference>